<dbReference type="EMBL" id="JAYMYQ010000001">
    <property type="protein sequence ID" value="KAK7361621.1"/>
    <property type="molecule type" value="Genomic_DNA"/>
</dbReference>
<accession>A0AAN9MW01</accession>
<reference evidence="1 2" key="1">
    <citation type="submission" date="2024-01" db="EMBL/GenBank/DDBJ databases">
        <title>The genomes of 5 underutilized Papilionoideae crops provide insights into root nodulation and disease resistanc.</title>
        <authorList>
            <person name="Jiang F."/>
        </authorList>
    </citation>
    <scope>NUCLEOTIDE SEQUENCE [LARGE SCALE GENOMIC DNA]</scope>
    <source>
        <strain evidence="1">LVBAO_FW01</strain>
        <tissue evidence="1">Leaves</tissue>
    </source>
</reference>
<proteinExistence type="predicted"/>
<organism evidence="1 2">
    <name type="scientific">Canavalia gladiata</name>
    <name type="common">Sword bean</name>
    <name type="synonym">Dolichos gladiatus</name>
    <dbReference type="NCBI Taxonomy" id="3824"/>
    <lineage>
        <taxon>Eukaryota</taxon>
        <taxon>Viridiplantae</taxon>
        <taxon>Streptophyta</taxon>
        <taxon>Embryophyta</taxon>
        <taxon>Tracheophyta</taxon>
        <taxon>Spermatophyta</taxon>
        <taxon>Magnoliopsida</taxon>
        <taxon>eudicotyledons</taxon>
        <taxon>Gunneridae</taxon>
        <taxon>Pentapetalae</taxon>
        <taxon>rosids</taxon>
        <taxon>fabids</taxon>
        <taxon>Fabales</taxon>
        <taxon>Fabaceae</taxon>
        <taxon>Papilionoideae</taxon>
        <taxon>50 kb inversion clade</taxon>
        <taxon>NPAAA clade</taxon>
        <taxon>indigoferoid/millettioid clade</taxon>
        <taxon>Phaseoleae</taxon>
        <taxon>Canavalia</taxon>
    </lineage>
</organism>
<comment type="caution">
    <text evidence="1">The sequence shown here is derived from an EMBL/GenBank/DDBJ whole genome shotgun (WGS) entry which is preliminary data.</text>
</comment>
<dbReference type="Proteomes" id="UP001367508">
    <property type="component" value="Unassembled WGS sequence"/>
</dbReference>
<dbReference type="AlphaFoldDB" id="A0AAN9MW01"/>
<evidence type="ECO:0000313" key="1">
    <source>
        <dbReference type="EMBL" id="KAK7361621.1"/>
    </source>
</evidence>
<evidence type="ECO:0000313" key="2">
    <source>
        <dbReference type="Proteomes" id="UP001367508"/>
    </source>
</evidence>
<sequence>MLSDSIKHHIMRKFKNITIIAQIKRLRIEANDNSRTSRSTITLHSGSRRVSVRTILQKILFLEVKNLKPKDVHLKPRPLLDERGADIATLGNRFGLINLQTQEVSYYLWLEARGSHGGPVRLYRMSHAVGVSVILGFKFTIKFLSSRFRSVEIITIKIL</sequence>
<keyword evidence="2" id="KW-1185">Reference proteome</keyword>
<name>A0AAN9MW01_CANGL</name>
<gene>
    <name evidence="1" type="ORF">VNO77_03692</name>
</gene>
<protein>
    <submittedName>
        <fullName evidence="1">Uncharacterized protein</fullName>
    </submittedName>
</protein>